<comment type="caution">
    <text evidence="4">The sequence shown here is derived from an EMBL/GenBank/DDBJ whole genome shotgun (WGS) entry which is preliminary data.</text>
</comment>
<dbReference type="Proteomes" id="UP001152795">
    <property type="component" value="Unassembled WGS sequence"/>
</dbReference>
<dbReference type="OrthoDB" id="10039881at2759"/>
<dbReference type="Pfam" id="PF00589">
    <property type="entry name" value="Phage_integrase"/>
    <property type="match status" value="1"/>
</dbReference>
<reference evidence="4" key="1">
    <citation type="submission" date="2020-04" db="EMBL/GenBank/DDBJ databases">
        <authorList>
            <person name="Alioto T."/>
            <person name="Alioto T."/>
            <person name="Gomez Garrido J."/>
        </authorList>
    </citation>
    <scope>NUCLEOTIDE SEQUENCE</scope>
    <source>
        <strain evidence="4">A484AB</strain>
    </source>
</reference>
<dbReference type="InterPro" id="IPR011010">
    <property type="entry name" value="DNA_brk_join_enz"/>
</dbReference>
<dbReference type="SUPFAM" id="SSF47823">
    <property type="entry name" value="lambda integrase-like, N-terminal domain"/>
    <property type="match status" value="1"/>
</dbReference>
<accession>A0A6S7FKE3</accession>
<protein>
    <submittedName>
        <fullName evidence="4">Integrase recombinase xerD-like</fullName>
    </submittedName>
</protein>
<dbReference type="EMBL" id="CACRXK020000084">
    <property type="protein sequence ID" value="CAB3978007.1"/>
    <property type="molecule type" value="Genomic_DNA"/>
</dbReference>
<dbReference type="InterPro" id="IPR002104">
    <property type="entry name" value="Integrase_catalytic"/>
</dbReference>
<proteinExistence type="predicted"/>
<sequence>MWKGICLKDPELRSLAGDIPGILLRDRAPRTVRKYQDSFQRWHTWAESKDLCSLPATGQEIALYVAFLLRTARTMSTIHSAVYAIAWAHKKAGKKSPTEHTLVKQMIEASRRIVGLKPVNRKQPLEAKHVKAIIVKFGDGNLGQLQIATLITLGFSAFLRWDDLSKLERQDIAMENDHMKIFLVKRKNDQYREGSWILVARSGKISCPVKLLEKFLRMGKHSQQDKLFRKISHTSNGMQLRKSPLSYSRALELFKMQISSIGLNPSAYGLHSLRSGGTSEAAAWGIPDRLIQRHGGWRSEKSMNMYIKETHNTLLRVSQSLGL</sequence>
<dbReference type="PANTHER" id="PTHR34605">
    <property type="entry name" value="PHAGE_INTEGRASE DOMAIN-CONTAINING PROTEIN"/>
    <property type="match status" value="1"/>
</dbReference>
<dbReference type="InterPro" id="IPR010998">
    <property type="entry name" value="Integrase_recombinase_N"/>
</dbReference>
<dbReference type="PANTHER" id="PTHR34605:SF6">
    <property type="entry name" value="TYR RECOMBINASE DOMAIN-CONTAINING PROTEIN"/>
    <property type="match status" value="1"/>
</dbReference>
<name>A0A6S7FKE3_PARCT</name>
<organism evidence="4 6">
    <name type="scientific">Paramuricea clavata</name>
    <name type="common">Red gorgonian</name>
    <name type="synonym">Violescent sea-whip</name>
    <dbReference type="NCBI Taxonomy" id="317549"/>
    <lineage>
        <taxon>Eukaryota</taxon>
        <taxon>Metazoa</taxon>
        <taxon>Cnidaria</taxon>
        <taxon>Anthozoa</taxon>
        <taxon>Octocorallia</taxon>
        <taxon>Malacalcyonacea</taxon>
        <taxon>Plexauridae</taxon>
        <taxon>Paramuricea</taxon>
    </lineage>
</organism>
<evidence type="ECO:0000259" key="3">
    <source>
        <dbReference type="Pfam" id="PF00589"/>
    </source>
</evidence>
<gene>
    <name evidence="5" type="ORF">PACLA_8A031027</name>
    <name evidence="4" type="ORF">PACLA_8A041973</name>
</gene>
<evidence type="ECO:0000313" key="6">
    <source>
        <dbReference type="Proteomes" id="UP001152795"/>
    </source>
</evidence>
<dbReference type="Gene3D" id="1.10.150.130">
    <property type="match status" value="1"/>
</dbReference>
<evidence type="ECO:0000313" key="4">
    <source>
        <dbReference type="EMBL" id="CAB3978007.1"/>
    </source>
</evidence>
<dbReference type="GO" id="GO:0006310">
    <property type="term" value="P:DNA recombination"/>
    <property type="evidence" value="ECO:0007669"/>
    <property type="project" value="UniProtKB-KW"/>
</dbReference>
<dbReference type="EMBL" id="CACRXK020015917">
    <property type="protein sequence ID" value="CAB4029060.1"/>
    <property type="molecule type" value="Genomic_DNA"/>
</dbReference>
<dbReference type="AlphaFoldDB" id="A0A6S7FKE3"/>
<dbReference type="SUPFAM" id="SSF56349">
    <property type="entry name" value="DNA breaking-rejoining enzymes"/>
    <property type="match status" value="1"/>
</dbReference>
<dbReference type="GO" id="GO:0003677">
    <property type="term" value="F:DNA binding"/>
    <property type="evidence" value="ECO:0007669"/>
    <property type="project" value="UniProtKB-KW"/>
</dbReference>
<evidence type="ECO:0000256" key="2">
    <source>
        <dbReference type="ARBA" id="ARBA00023172"/>
    </source>
</evidence>
<keyword evidence="2" id="KW-0233">DNA recombination</keyword>
<dbReference type="InterPro" id="IPR013762">
    <property type="entry name" value="Integrase-like_cat_sf"/>
</dbReference>
<keyword evidence="6" id="KW-1185">Reference proteome</keyword>
<dbReference type="Gene3D" id="1.10.443.10">
    <property type="entry name" value="Intergrase catalytic core"/>
    <property type="match status" value="1"/>
</dbReference>
<evidence type="ECO:0000313" key="5">
    <source>
        <dbReference type="EMBL" id="CAB4029060.1"/>
    </source>
</evidence>
<dbReference type="InterPro" id="IPR052925">
    <property type="entry name" value="Phage_Integrase-like_Recomb"/>
</dbReference>
<dbReference type="GO" id="GO:0015074">
    <property type="term" value="P:DNA integration"/>
    <property type="evidence" value="ECO:0007669"/>
    <property type="project" value="InterPro"/>
</dbReference>
<keyword evidence="1" id="KW-0238">DNA-binding</keyword>
<feature type="domain" description="Tyr recombinase" evidence="3">
    <location>
        <begin position="141"/>
        <end position="310"/>
    </location>
</feature>
<evidence type="ECO:0000256" key="1">
    <source>
        <dbReference type="ARBA" id="ARBA00023125"/>
    </source>
</evidence>